<accession>A0A564YVF7</accession>
<evidence type="ECO:0000313" key="2">
    <source>
        <dbReference type="Proteomes" id="UP000321570"/>
    </source>
</evidence>
<protein>
    <submittedName>
        <fullName evidence="1">Uncharacterized protein</fullName>
    </submittedName>
</protein>
<dbReference type="Proteomes" id="UP000321570">
    <property type="component" value="Unassembled WGS sequence"/>
</dbReference>
<sequence length="67" mass="7870">MLCNSTCRCDARLHSWRRRWSRSATSQMEISTSWAQTRSIGSIIWGSQMKMKSSRHLLPNLQMRKIS</sequence>
<dbReference type="EMBL" id="CABIJS010000421">
    <property type="protein sequence ID" value="VUZ51146.1"/>
    <property type="molecule type" value="Genomic_DNA"/>
</dbReference>
<organism evidence="1 2">
    <name type="scientific">Hymenolepis diminuta</name>
    <name type="common">Rat tapeworm</name>
    <dbReference type="NCBI Taxonomy" id="6216"/>
    <lineage>
        <taxon>Eukaryota</taxon>
        <taxon>Metazoa</taxon>
        <taxon>Spiralia</taxon>
        <taxon>Lophotrochozoa</taxon>
        <taxon>Platyhelminthes</taxon>
        <taxon>Cestoda</taxon>
        <taxon>Eucestoda</taxon>
        <taxon>Cyclophyllidea</taxon>
        <taxon>Hymenolepididae</taxon>
        <taxon>Hymenolepis</taxon>
    </lineage>
</organism>
<evidence type="ECO:0000313" key="1">
    <source>
        <dbReference type="EMBL" id="VUZ51146.1"/>
    </source>
</evidence>
<proteinExistence type="predicted"/>
<gene>
    <name evidence="1" type="ORF">WMSIL1_LOCUS9815</name>
</gene>
<dbReference type="AlphaFoldDB" id="A0A564YVF7"/>
<reference evidence="1 2" key="1">
    <citation type="submission" date="2019-07" db="EMBL/GenBank/DDBJ databases">
        <authorList>
            <person name="Jastrzebski P J."/>
            <person name="Paukszto L."/>
            <person name="Jastrzebski P J."/>
        </authorList>
    </citation>
    <scope>NUCLEOTIDE SEQUENCE [LARGE SCALE GENOMIC DNA]</scope>
    <source>
        <strain evidence="1 2">WMS-il1</strain>
    </source>
</reference>
<keyword evidence="2" id="KW-1185">Reference proteome</keyword>
<name>A0A564YVF7_HYMDI</name>